<evidence type="ECO:0000256" key="1">
    <source>
        <dbReference type="SAM" id="MobiDB-lite"/>
    </source>
</evidence>
<comment type="caution">
    <text evidence="2">The sequence shown here is derived from an EMBL/GenBank/DDBJ whole genome shotgun (WGS) entry which is preliminary data.</text>
</comment>
<gene>
    <name evidence="2" type="ORF">LCGC14_0625950</name>
</gene>
<protein>
    <recommendedName>
        <fullName evidence="3">Nuclease associated modular domain-containing protein</fullName>
    </recommendedName>
</protein>
<evidence type="ECO:0000313" key="2">
    <source>
        <dbReference type="EMBL" id="KKN51131.1"/>
    </source>
</evidence>
<evidence type="ECO:0008006" key="3">
    <source>
        <dbReference type="Google" id="ProtNLM"/>
    </source>
</evidence>
<sequence>MSRFIKGCTSWNKGKSLSKEHRNNLSNSRKGFVMSKEQKENIRKSTIGKRKGNQIPNWKGDKVGYSALHIWVRKWKPKPNVCEECKINSPKEVANINGKYLRDISDYRWLCMSCHKRRDKIIKNIKHMW</sequence>
<feature type="region of interest" description="Disordered" evidence="1">
    <location>
        <begin position="15"/>
        <end position="53"/>
    </location>
</feature>
<reference evidence="2" key="1">
    <citation type="journal article" date="2015" name="Nature">
        <title>Complex archaea that bridge the gap between prokaryotes and eukaryotes.</title>
        <authorList>
            <person name="Spang A."/>
            <person name="Saw J.H."/>
            <person name="Jorgensen S.L."/>
            <person name="Zaremba-Niedzwiedzka K."/>
            <person name="Martijn J."/>
            <person name="Lind A.E."/>
            <person name="van Eijk R."/>
            <person name="Schleper C."/>
            <person name="Guy L."/>
            <person name="Ettema T.J."/>
        </authorList>
    </citation>
    <scope>NUCLEOTIDE SEQUENCE</scope>
</reference>
<accession>A0A0F9TPV2</accession>
<dbReference type="AlphaFoldDB" id="A0A0F9TPV2"/>
<name>A0A0F9TPV2_9ZZZZ</name>
<organism evidence="2">
    <name type="scientific">marine sediment metagenome</name>
    <dbReference type="NCBI Taxonomy" id="412755"/>
    <lineage>
        <taxon>unclassified sequences</taxon>
        <taxon>metagenomes</taxon>
        <taxon>ecological metagenomes</taxon>
    </lineage>
</organism>
<proteinExistence type="predicted"/>
<dbReference type="EMBL" id="LAZR01001078">
    <property type="protein sequence ID" value="KKN51131.1"/>
    <property type="molecule type" value="Genomic_DNA"/>
</dbReference>